<dbReference type="EMBL" id="JBIYDN010000024">
    <property type="protein sequence ID" value="MFK4446171.1"/>
    <property type="molecule type" value="Genomic_DNA"/>
</dbReference>
<organism evidence="2 3">
    <name type="scientific">Caballeronia udeis</name>
    <dbReference type="NCBI Taxonomy" id="1232866"/>
    <lineage>
        <taxon>Bacteria</taxon>
        <taxon>Pseudomonadati</taxon>
        <taxon>Pseudomonadota</taxon>
        <taxon>Betaproteobacteria</taxon>
        <taxon>Burkholderiales</taxon>
        <taxon>Burkholderiaceae</taxon>
        <taxon>Caballeronia</taxon>
    </lineage>
</organism>
<evidence type="ECO:0000313" key="2">
    <source>
        <dbReference type="EMBL" id="MFK4446171.1"/>
    </source>
</evidence>
<keyword evidence="3" id="KW-1185">Reference proteome</keyword>
<feature type="region of interest" description="Disordered" evidence="1">
    <location>
        <begin position="182"/>
        <end position="202"/>
    </location>
</feature>
<proteinExistence type="predicted"/>
<accession>A0ABW8MUS9</accession>
<sequence>MADVTPGTAVTSVTPAAIALNRFGLGARAGEAAPPDPKGWLKSQLSGASYQAMPQALGDQPASTALAAEFADRQNAIRNAGADDKQAVRKSYNEKLRDIYRSAVNARFVSTLQTPTPFVERLVAFWSNHFAVSVEKPPVAMLAGSFEAEAIRPHVLGRFEDMLVAVERHPAMQIFLDQARSVGPDSPAAERAAAKHPDRKPGLNENLAREIMELHTLGVRSGYDQNDVTEFARALTGWSIGAMGGGMGAGAQRNDAAEPGQFVFRQPLHEPGTRTIMNRQYDQPGQQQALAVLHDLAASPATAQHIAGKLARHFVADTPPPALVDRLAGVFSATNGDLPSVYQVLIDSHEAWSPVDAKFKTPWDWTVSSLRGLGLKDLGNLQIAPLLTQLGQPVWRPGSPAGYDDIAASWAAPDALVRRVELAQRFASRIGDTLDARTLGDQLLAGSLSDATASELSRAESAPTALALLLVSPDFQRR</sequence>
<protein>
    <submittedName>
        <fullName evidence="2">Uncharacterized protein (DUF1800 family)</fullName>
    </submittedName>
</protein>
<gene>
    <name evidence="2" type="ORF">ABH943_006203</name>
</gene>
<evidence type="ECO:0000313" key="3">
    <source>
        <dbReference type="Proteomes" id="UP001620514"/>
    </source>
</evidence>
<reference evidence="2 3" key="2">
    <citation type="submission" date="2024-11" db="EMBL/GenBank/DDBJ databases">
        <title>Using genomics to understand microbial adaptation to soil warming.</title>
        <authorList>
            <person name="Deangelis K.M. PhD."/>
        </authorList>
    </citation>
    <scope>NUCLEOTIDE SEQUENCE [LARGE SCALE GENOMIC DNA]</scope>
    <source>
        <strain evidence="2 3">GAS97</strain>
    </source>
</reference>
<reference evidence="2 3" key="1">
    <citation type="submission" date="2024-10" db="EMBL/GenBank/DDBJ databases">
        <authorList>
            <person name="Deangelis K."/>
            <person name="Huntemann M."/>
            <person name="Clum A."/>
            <person name="Wang J."/>
            <person name="Palaniappan K."/>
            <person name="Ritter S."/>
            <person name="Chen I.-M."/>
            <person name="Stamatis D."/>
            <person name="Reddy T."/>
            <person name="O'Malley R."/>
            <person name="Daum C."/>
            <person name="Ng V."/>
            <person name="Ivanova N."/>
            <person name="Kyrpides N."/>
            <person name="Woyke T."/>
        </authorList>
    </citation>
    <scope>NUCLEOTIDE SEQUENCE [LARGE SCALE GENOMIC DNA]</scope>
    <source>
        <strain evidence="2 3">GAS97</strain>
    </source>
</reference>
<dbReference type="Proteomes" id="UP001620514">
    <property type="component" value="Unassembled WGS sequence"/>
</dbReference>
<feature type="compositionally biased region" description="Basic and acidic residues" evidence="1">
    <location>
        <begin position="192"/>
        <end position="202"/>
    </location>
</feature>
<dbReference type="InterPro" id="IPR014917">
    <property type="entry name" value="DUF1800"/>
</dbReference>
<name>A0ABW8MUS9_9BURK</name>
<comment type="caution">
    <text evidence="2">The sequence shown here is derived from an EMBL/GenBank/DDBJ whole genome shotgun (WGS) entry which is preliminary data.</text>
</comment>
<dbReference type="Pfam" id="PF08811">
    <property type="entry name" value="DUF1800"/>
    <property type="match status" value="1"/>
</dbReference>
<dbReference type="RefSeq" id="WP_404611098.1">
    <property type="nucleotide sequence ID" value="NZ_JBIYDN010000024.1"/>
</dbReference>
<evidence type="ECO:0000256" key="1">
    <source>
        <dbReference type="SAM" id="MobiDB-lite"/>
    </source>
</evidence>